<sequence length="134" mass="15214">MDDCLTYVQLADLLQLKVSTMRNVWREYPHFFITEASRKSGNLKGARFSKDDVLIYLKNNSEKTNGNTRITTAERDSLSGVLQAEGRAVQQDLLHQKGSKGVGSCNKDRSKAAAQSRTKYDVSPRRMLRRESLF</sequence>
<dbReference type="EMBL" id="VSSQ01010166">
    <property type="protein sequence ID" value="MPM43599.1"/>
    <property type="molecule type" value="Genomic_DNA"/>
</dbReference>
<proteinExistence type="predicted"/>
<organism evidence="2">
    <name type="scientific">bioreactor metagenome</name>
    <dbReference type="NCBI Taxonomy" id="1076179"/>
    <lineage>
        <taxon>unclassified sequences</taxon>
        <taxon>metagenomes</taxon>
        <taxon>ecological metagenomes</taxon>
    </lineage>
</organism>
<protein>
    <submittedName>
        <fullName evidence="2">Uncharacterized protein</fullName>
    </submittedName>
</protein>
<evidence type="ECO:0000256" key="1">
    <source>
        <dbReference type="SAM" id="MobiDB-lite"/>
    </source>
</evidence>
<feature type="region of interest" description="Disordered" evidence="1">
    <location>
        <begin position="95"/>
        <end position="125"/>
    </location>
</feature>
<evidence type="ECO:0000313" key="2">
    <source>
        <dbReference type="EMBL" id="MPM43599.1"/>
    </source>
</evidence>
<reference evidence="2" key="1">
    <citation type="submission" date="2019-08" db="EMBL/GenBank/DDBJ databases">
        <authorList>
            <person name="Kucharzyk K."/>
            <person name="Murdoch R.W."/>
            <person name="Higgins S."/>
            <person name="Loffler F."/>
        </authorList>
    </citation>
    <scope>NUCLEOTIDE SEQUENCE</scope>
</reference>
<accession>A0A644ZRI4</accession>
<name>A0A644ZRI4_9ZZZZ</name>
<comment type="caution">
    <text evidence="2">The sequence shown here is derived from an EMBL/GenBank/DDBJ whole genome shotgun (WGS) entry which is preliminary data.</text>
</comment>
<dbReference type="AlphaFoldDB" id="A0A644ZRI4"/>
<gene>
    <name evidence="2" type="ORF">SDC9_90276</name>
</gene>